<dbReference type="EMBL" id="JBHMAX010000007">
    <property type="protein sequence ID" value="MFB9731271.1"/>
    <property type="molecule type" value="Genomic_DNA"/>
</dbReference>
<dbReference type="EC" id="3.4.21.-" evidence="3"/>
<feature type="signal peptide" evidence="1">
    <location>
        <begin position="1"/>
        <end position="20"/>
    </location>
</feature>
<dbReference type="InterPro" id="IPR009003">
    <property type="entry name" value="Peptidase_S1_PA"/>
</dbReference>
<evidence type="ECO:0000313" key="3">
    <source>
        <dbReference type="EMBL" id="MFB9731271.1"/>
    </source>
</evidence>
<evidence type="ECO:0000259" key="2">
    <source>
        <dbReference type="PROSITE" id="PS50240"/>
    </source>
</evidence>
<gene>
    <name evidence="3" type="ORF">ACFFN0_04335</name>
</gene>
<dbReference type="SUPFAM" id="SSF50494">
    <property type="entry name" value="Trypsin-like serine proteases"/>
    <property type="match status" value="1"/>
</dbReference>
<evidence type="ECO:0000313" key="4">
    <source>
        <dbReference type="Proteomes" id="UP001589613"/>
    </source>
</evidence>
<name>A0ABV5V0E4_9MICO</name>
<protein>
    <submittedName>
        <fullName evidence="3">Trypsin-like serine protease</fullName>
        <ecNumber evidence="3">3.4.21.-</ecNumber>
    </submittedName>
</protein>
<dbReference type="InterPro" id="IPR043504">
    <property type="entry name" value="Peptidase_S1_PA_chymotrypsin"/>
</dbReference>
<proteinExistence type="predicted"/>
<dbReference type="InterPro" id="IPR018114">
    <property type="entry name" value="TRYPSIN_HIS"/>
</dbReference>
<dbReference type="PROSITE" id="PS00134">
    <property type="entry name" value="TRYPSIN_HIS"/>
    <property type="match status" value="1"/>
</dbReference>
<dbReference type="Gene3D" id="2.40.10.10">
    <property type="entry name" value="Trypsin-like serine proteases"/>
    <property type="match status" value="1"/>
</dbReference>
<keyword evidence="4" id="KW-1185">Reference proteome</keyword>
<keyword evidence="1" id="KW-0732">Signal</keyword>
<feature type="domain" description="Peptidase S1" evidence="2">
    <location>
        <begin position="6"/>
        <end position="298"/>
    </location>
</feature>
<dbReference type="Proteomes" id="UP001589613">
    <property type="component" value="Unassembled WGS sequence"/>
</dbReference>
<dbReference type="RefSeq" id="WP_141337889.1">
    <property type="nucleotide sequence ID" value="NZ_JBHMAX010000007.1"/>
</dbReference>
<sequence>MRMRTLIAGAAGLAAVAATAAPAAAIKYGEPDGDDHPYVGLMVAYVWDDVNEDEIQTDDELFAGWRCTGTQMDADTFLTAGHCTSGADAVAIWFDEDLQDERASGQIAVFAEAIDQDDPSDADVWSYDALTRDNYTDAAFYLHDVGIVDGITLADGVSFDKYGALPTLGYWDEQHETRKKDRDSYTTVGYGLQWAAPPSQGIGRGDQDDWTRLQAGGELIGYRQFGGGKTNDAYVVLTNNANTGGTCFGDSGGPTFIEGTNTVVAVTSFGVNSTCAGTSGVYRIDTADDLSWLGQFVSD</sequence>
<dbReference type="InterPro" id="IPR001254">
    <property type="entry name" value="Trypsin_dom"/>
</dbReference>
<keyword evidence="3" id="KW-0378">Hydrolase</keyword>
<evidence type="ECO:0000256" key="1">
    <source>
        <dbReference type="SAM" id="SignalP"/>
    </source>
</evidence>
<dbReference type="GO" id="GO:0016787">
    <property type="term" value="F:hydrolase activity"/>
    <property type="evidence" value="ECO:0007669"/>
    <property type="project" value="UniProtKB-KW"/>
</dbReference>
<organism evidence="3 4">
    <name type="scientific">Ornithinimicrobium kibberense</name>
    <dbReference type="NCBI Taxonomy" id="282060"/>
    <lineage>
        <taxon>Bacteria</taxon>
        <taxon>Bacillati</taxon>
        <taxon>Actinomycetota</taxon>
        <taxon>Actinomycetes</taxon>
        <taxon>Micrococcales</taxon>
        <taxon>Ornithinimicrobiaceae</taxon>
        <taxon>Ornithinimicrobium</taxon>
    </lineage>
</organism>
<comment type="caution">
    <text evidence="3">The sequence shown here is derived from an EMBL/GenBank/DDBJ whole genome shotgun (WGS) entry which is preliminary data.</text>
</comment>
<dbReference type="Pfam" id="PF00089">
    <property type="entry name" value="Trypsin"/>
    <property type="match status" value="1"/>
</dbReference>
<feature type="chain" id="PRO_5045258684" evidence="1">
    <location>
        <begin position="21"/>
        <end position="299"/>
    </location>
</feature>
<accession>A0ABV5V0E4</accession>
<reference evidence="3 4" key="1">
    <citation type="submission" date="2024-09" db="EMBL/GenBank/DDBJ databases">
        <authorList>
            <person name="Sun Q."/>
            <person name="Mori K."/>
        </authorList>
    </citation>
    <scope>NUCLEOTIDE SEQUENCE [LARGE SCALE GENOMIC DNA]</scope>
    <source>
        <strain evidence="3 4">JCM 12763</strain>
    </source>
</reference>
<dbReference type="PROSITE" id="PS50240">
    <property type="entry name" value="TRYPSIN_DOM"/>
    <property type="match status" value="1"/>
</dbReference>